<dbReference type="Proteomes" id="UP000616724">
    <property type="component" value="Unassembled WGS sequence"/>
</dbReference>
<organism evidence="7 8">
    <name type="scientific">Planobispora longispora</name>
    <dbReference type="NCBI Taxonomy" id="28887"/>
    <lineage>
        <taxon>Bacteria</taxon>
        <taxon>Bacillati</taxon>
        <taxon>Actinomycetota</taxon>
        <taxon>Actinomycetes</taxon>
        <taxon>Streptosporangiales</taxon>
        <taxon>Streptosporangiaceae</taxon>
        <taxon>Planobispora</taxon>
    </lineage>
</organism>
<dbReference type="InterPro" id="IPR036271">
    <property type="entry name" value="Tet_transcr_reg_TetR-rel_C_sf"/>
</dbReference>
<dbReference type="RefSeq" id="WP_203894713.1">
    <property type="nucleotide sequence ID" value="NZ_BOOH01000057.1"/>
</dbReference>
<evidence type="ECO:0000256" key="1">
    <source>
        <dbReference type="ARBA" id="ARBA00023015"/>
    </source>
</evidence>
<sequence length="220" mass="23799">MAKPLRKDAQRNRDLLVAAARELFAERGLDVPLEEIARRAGVSIGTLYNRFPARADLIGAVFADRVAATRALAEQALAMPGAWDGLVHFLEGVCAMQAADLGYNALASGRGPYAAADDADLAEGYALMRRIVARAQESGELRPDVTLEDMVFVIWGHARTVEATATIAPRLWRRHLALLLDGLRTPEPSPLPEPSLTPEQARRAMSPQSPCRPDDAASPV</sequence>
<dbReference type="EMBL" id="BOOH01000057">
    <property type="protein sequence ID" value="GIH80286.1"/>
    <property type="molecule type" value="Genomic_DNA"/>
</dbReference>
<dbReference type="Gene3D" id="1.10.357.10">
    <property type="entry name" value="Tetracycline Repressor, domain 2"/>
    <property type="match status" value="1"/>
</dbReference>
<evidence type="ECO:0000313" key="8">
    <source>
        <dbReference type="Proteomes" id="UP000616724"/>
    </source>
</evidence>
<dbReference type="InterPro" id="IPR001647">
    <property type="entry name" value="HTH_TetR"/>
</dbReference>
<keyword evidence="3" id="KW-0804">Transcription</keyword>
<dbReference type="Pfam" id="PF00440">
    <property type="entry name" value="TetR_N"/>
    <property type="match status" value="1"/>
</dbReference>
<keyword evidence="2 4" id="KW-0238">DNA-binding</keyword>
<dbReference type="PRINTS" id="PR00455">
    <property type="entry name" value="HTHTETR"/>
</dbReference>
<comment type="caution">
    <text evidence="7">The sequence shown here is derived from an EMBL/GenBank/DDBJ whole genome shotgun (WGS) entry which is preliminary data.</text>
</comment>
<dbReference type="AlphaFoldDB" id="A0A8J3RU88"/>
<evidence type="ECO:0000313" key="7">
    <source>
        <dbReference type="EMBL" id="GIH80286.1"/>
    </source>
</evidence>
<name>A0A8J3RU88_9ACTN</name>
<accession>A0A8J3RU88</accession>
<feature type="region of interest" description="Disordered" evidence="5">
    <location>
        <begin position="184"/>
        <end position="220"/>
    </location>
</feature>
<dbReference type="SUPFAM" id="SSF46689">
    <property type="entry name" value="Homeodomain-like"/>
    <property type="match status" value="1"/>
</dbReference>
<feature type="domain" description="HTH tetR-type" evidence="6">
    <location>
        <begin position="10"/>
        <end position="69"/>
    </location>
</feature>
<feature type="DNA-binding region" description="H-T-H motif" evidence="4">
    <location>
        <begin position="32"/>
        <end position="51"/>
    </location>
</feature>
<dbReference type="InterPro" id="IPR049445">
    <property type="entry name" value="TetR_SbtR-like_C"/>
</dbReference>
<dbReference type="SUPFAM" id="SSF48498">
    <property type="entry name" value="Tetracyclin repressor-like, C-terminal domain"/>
    <property type="match status" value="1"/>
</dbReference>
<protein>
    <submittedName>
        <fullName evidence="7">TetR family transcriptional regulator</fullName>
    </submittedName>
</protein>
<dbReference type="PANTHER" id="PTHR30055">
    <property type="entry name" value="HTH-TYPE TRANSCRIPTIONAL REGULATOR RUTR"/>
    <property type="match status" value="1"/>
</dbReference>
<dbReference type="PANTHER" id="PTHR30055:SF234">
    <property type="entry name" value="HTH-TYPE TRANSCRIPTIONAL REGULATOR BETI"/>
    <property type="match status" value="1"/>
</dbReference>
<dbReference type="InterPro" id="IPR009057">
    <property type="entry name" value="Homeodomain-like_sf"/>
</dbReference>
<dbReference type="Pfam" id="PF21597">
    <property type="entry name" value="TetR_C_43"/>
    <property type="match status" value="1"/>
</dbReference>
<evidence type="ECO:0000256" key="2">
    <source>
        <dbReference type="ARBA" id="ARBA00023125"/>
    </source>
</evidence>
<keyword evidence="1" id="KW-0805">Transcription regulation</keyword>
<dbReference type="GO" id="GO:0003700">
    <property type="term" value="F:DNA-binding transcription factor activity"/>
    <property type="evidence" value="ECO:0007669"/>
    <property type="project" value="TreeGrafter"/>
</dbReference>
<evidence type="ECO:0000256" key="5">
    <source>
        <dbReference type="SAM" id="MobiDB-lite"/>
    </source>
</evidence>
<evidence type="ECO:0000256" key="3">
    <source>
        <dbReference type="ARBA" id="ARBA00023163"/>
    </source>
</evidence>
<dbReference type="GO" id="GO:0000976">
    <property type="term" value="F:transcription cis-regulatory region binding"/>
    <property type="evidence" value="ECO:0007669"/>
    <property type="project" value="TreeGrafter"/>
</dbReference>
<reference evidence="7 8" key="1">
    <citation type="submission" date="2021-01" db="EMBL/GenBank/DDBJ databases">
        <title>Whole genome shotgun sequence of Planobispora longispora NBRC 13918.</title>
        <authorList>
            <person name="Komaki H."/>
            <person name="Tamura T."/>
        </authorList>
    </citation>
    <scope>NUCLEOTIDE SEQUENCE [LARGE SCALE GENOMIC DNA]</scope>
    <source>
        <strain evidence="7 8">NBRC 13918</strain>
    </source>
</reference>
<dbReference type="PROSITE" id="PS50977">
    <property type="entry name" value="HTH_TETR_2"/>
    <property type="match status" value="1"/>
</dbReference>
<keyword evidence="8" id="KW-1185">Reference proteome</keyword>
<proteinExistence type="predicted"/>
<gene>
    <name evidence="7" type="ORF">Plo01_67150</name>
</gene>
<evidence type="ECO:0000256" key="4">
    <source>
        <dbReference type="PROSITE-ProRule" id="PRU00335"/>
    </source>
</evidence>
<evidence type="ECO:0000259" key="6">
    <source>
        <dbReference type="PROSITE" id="PS50977"/>
    </source>
</evidence>
<dbReference type="InterPro" id="IPR050109">
    <property type="entry name" value="HTH-type_TetR-like_transc_reg"/>
</dbReference>